<gene>
    <name evidence="1" type="ORF">SEA_PARADIDDLES_240</name>
</gene>
<evidence type="ECO:0000313" key="1">
    <source>
        <dbReference type="EMBL" id="ASR77668.1"/>
    </source>
</evidence>
<organism evidence="1 2">
    <name type="scientific">Streptomyces phage Paradiddles</name>
    <dbReference type="NCBI Taxonomy" id="2023993"/>
    <lineage>
        <taxon>Viruses</taxon>
        <taxon>Duplodnaviria</taxon>
        <taxon>Heunggongvirae</taxon>
        <taxon>Uroviricota</taxon>
        <taxon>Caudoviricetes</taxon>
        <taxon>Stanwilliamsviridae</taxon>
        <taxon>Boydwoodruffvirinae</taxon>
        <taxon>Samistivirus</taxon>
        <taxon>Samistivirus paradiddles</taxon>
    </lineage>
</organism>
<proteinExistence type="predicted"/>
<dbReference type="Proteomes" id="UP000221957">
    <property type="component" value="Segment"/>
</dbReference>
<accession>A0A222YZG1</accession>
<sequence>MQVLLKMNPGLEMWFGEPVWTDEDWEEWEDDEDWPDDGWSFSFLVGGIWSSDFLVAIA</sequence>
<evidence type="ECO:0000313" key="2">
    <source>
        <dbReference type="Proteomes" id="UP000221957"/>
    </source>
</evidence>
<protein>
    <submittedName>
        <fullName evidence="1">Uncharacterized protein</fullName>
    </submittedName>
</protein>
<dbReference type="EMBL" id="MF347637">
    <property type="protein sequence ID" value="ASR77668.1"/>
    <property type="molecule type" value="Genomic_DNA"/>
</dbReference>
<reference evidence="1 2" key="1">
    <citation type="submission" date="2017-06" db="EMBL/GenBank/DDBJ databases">
        <authorList>
            <person name="Calovich-Benne C.K."/>
            <person name="Green B.Y."/>
            <person name="Gonzales J.C."/>
            <person name="Martinez A.D."/>
            <person name="Suri N."/>
            <person name="Nayek S."/>
            <person name="Bhuiyan S."/>
            <person name="Hughes L.E."/>
            <person name="Garlena R.A."/>
            <person name="Russell D.A."/>
            <person name="Pope W.H."/>
            <person name="Jacobs-Sera D."/>
            <person name="Hendrix R.W."/>
            <person name="Hatfull G.F."/>
        </authorList>
    </citation>
    <scope>NUCLEOTIDE SEQUENCE [LARGE SCALE GENOMIC DNA]</scope>
</reference>
<name>A0A222YZG1_9CAUD</name>
<keyword evidence="2" id="KW-1185">Reference proteome</keyword>